<evidence type="ECO:0000256" key="12">
    <source>
        <dbReference type="SAM" id="Phobius"/>
    </source>
</evidence>
<feature type="transmembrane region" description="Helical" evidence="12">
    <location>
        <begin position="7"/>
        <end position="23"/>
    </location>
</feature>
<comment type="caution">
    <text evidence="14">The sequence shown here is derived from an EMBL/GenBank/DDBJ whole genome shotgun (WGS) entry which is preliminary data.</text>
</comment>
<evidence type="ECO:0000256" key="6">
    <source>
        <dbReference type="ARBA" id="ARBA00022723"/>
    </source>
</evidence>
<evidence type="ECO:0000256" key="2">
    <source>
        <dbReference type="ARBA" id="ARBA00010823"/>
    </source>
</evidence>
<dbReference type="Proteomes" id="UP000704611">
    <property type="component" value="Unassembled WGS sequence"/>
</dbReference>
<keyword evidence="4" id="KW-0997">Cell inner membrane</keyword>
<keyword evidence="8" id="KW-0560">Oxidoreductase</keyword>
<evidence type="ECO:0000256" key="1">
    <source>
        <dbReference type="ARBA" id="ARBA00004429"/>
    </source>
</evidence>
<evidence type="ECO:0000256" key="5">
    <source>
        <dbReference type="ARBA" id="ARBA00022692"/>
    </source>
</evidence>
<sequence>MFNYIKFSLFHLLTLPFIIGITLGGSWMALGLVAILLLVVFGDLLLGDDRAEPAYTKPWLLNGLVYSSLLFIVLIVGALLWSVATTDLFGYGQLVQQITGYDVLAARDANQWWHFVPVWLGAGLLIAMVGTVPAHELTHRTADQLAMLTGRWLLAFSFDGTFAIEHVYGHHRYVGTVCDPATAPRGRTVYRHILYSTVYGNRSAWRIECQRLARLHKPVFSIYNRVLRGVTMSLLLCIMAAILAGWAGLLLFCASALLAKAVLEVVNYIEHYGIERALNEPVRPYHSWNSTKRVSSWASFNLTRHSHHHARAQLPFYQLKAYPNAPDLPTGYLGSMLLALLPPLWFRLMTPKLAQWDQQYSKSKPAKH</sequence>
<feature type="transmembrane region" description="Helical" evidence="12">
    <location>
        <begin position="234"/>
        <end position="258"/>
    </location>
</feature>
<evidence type="ECO:0000256" key="11">
    <source>
        <dbReference type="ARBA" id="ARBA00023136"/>
    </source>
</evidence>
<organism evidence="14 15">
    <name type="scientific">Arsukibacterium indicum</name>
    <dbReference type="NCBI Taxonomy" id="2848612"/>
    <lineage>
        <taxon>Bacteria</taxon>
        <taxon>Pseudomonadati</taxon>
        <taxon>Pseudomonadota</taxon>
        <taxon>Gammaproteobacteria</taxon>
        <taxon>Chromatiales</taxon>
        <taxon>Chromatiaceae</taxon>
        <taxon>Arsukibacterium</taxon>
    </lineage>
</organism>
<evidence type="ECO:0000313" key="15">
    <source>
        <dbReference type="Proteomes" id="UP000704611"/>
    </source>
</evidence>
<dbReference type="InterPro" id="IPR005804">
    <property type="entry name" value="FA_desaturase_dom"/>
</dbReference>
<keyword evidence="11 12" id="KW-0472">Membrane</keyword>
<evidence type="ECO:0000256" key="3">
    <source>
        <dbReference type="ARBA" id="ARBA00022475"/>
    </source>
</evidence>
<feature type="transmembrane region" description="Helical" evidence="12">
    <location>
        <begin position="29"/>
        <end position="47"/>
    </location>
</feature>
<dbReference type="CDD" id="cd03512">
    <property type="entry name" value="Alkane-hydroxylase"/>
    <property type="match status" value="1"/>
</dbReference>
<keyword evidence="9" id="KW-0408">Iron</keyword>
<evidence type="ECO:0000313" key="14">
    <source>
        <dbReference type="EMBL" id="MBV2129189.1"/>
    </source>
</evidence>
<keyword evidence="15" id="KW-1185">Reference proteome</keyword>
<feature type="transmembrane region" description="Helical" evidence="12">
    <location>
        <begin position="112"/>
        <end position="132"/>
    </location>
</feature>
<keyword evidence="7 12" id="KW-1133">Transmembrane helix</keyword>
<dbReference type="Pfam" id="PF00487">
    <property type="entry name" value="FA_desaturase"/>
    <property type="match status" value="1"/>
</dbReference>
<reference evidence="14 15" key="1">
    <citation type="submission" date="2021-06" db="EMBL/GenBank/DDBJ databases">
        <title>Rheinheimera indica sp. nov., isolated from deep-sea sediment.</title>
        <authorList>
            <person name="Wang Z."/>
            <person name="Zhang X.-Y."/>
        </authorList>
    </citation>
    <scope>NUCLEOTIDE SEQUENCE [LARGE SCALE GENOMIC DNA]</scope>
    <source>
        <strain evidence="14 15">SM2107</strain>
    </source>
</reference>
<protein>
    <submittedName>
        <fullName evidence="14">Alkane 1-monooxygenase</fullName>
    </submittedName>
</protein>
<keyword evidence="3" id="KW-1003">Cell membrane</keyword>
<keyword evidence="5 12" id="KW-0812">Transmembrane</keyword>
<evidence type="ECO:0000256" key="7">
    <source>
        <dbReference type="ARBA" id="ARBA00022989"/>
    </source>
</evidence>
<evidence type="ECO:0000256" key="4">
    <source>
        <dbReference type="ARBA" id="ARBA00022519"/>
    </source>
</evidence>
<name>A0ABS6MK39_9GAMM</name>
<dbReference type="PANTHER" id="PTHR38674:SF1">
    <property type="entry name" value="ALKANE 1-MONOOXYGENASE 1"/>
    <property type="match status" value="1"/>
</dbReference>
<feature type="transmembrane region" description="Helical" evidence="12">
    <location>
        <begin position="59"/>
        <end position="84"/>
    </location>
</feature>
<evidence type="ECO:0000256" key="10">
    <source>
        <dbReference type="ARBA" id="ARBA00023033"/>
    </source>
</evidence>
<dbReference type="PANTHER" id="PTHR38674">
    <property type="entry name" value="ALKANE 1-MONOOXYGENASE 1"/>
    <property type="match status" value="1"/>
</dbReference>
<keyword evidence="10" id="KW-0503">Monooxygenase</keyword>
<evidence type="ECO:0000256" key="8">
    <source>
        <dbReference type="ARBA" id="ARBA00023002"/>
    </source>
</evidence>
<comment type="similarity">
    <text evidence="2">Belongs to the fatty acid desaturase type 1 family. AlkB subfamily.</text>
</comment>
<evidence type="ECO:0000259" key="13">
    <source>
        <dbReference type="Pfam" id="PF00487"/>
    </source>
</evidence>
<dbReference type="EMBL" id="JAHRID010000003">
    <property type="protein sequence ID" value="MBV2129189.1"/>
    <property type="molecule type" value="Genomic_DNA"/>
</dbReference>
<dbReference type="RefSeq" id="WP_217668815.1">
    <property type="nucleotide sequence ID" value="NZ_JAHRID010000003.1"/>
</dbReference>
<gene>
    <name evidence="14" type="ORF">KQY15_08795</name>
</gene>
<proteinExistence type="inferred from homology"/>
<dbReference type="InterPro" id="IPR033885">
    <property type="entry name" value="AlkB/XylM"/>
</dbReference>
<feature type="domain" description="Fatty acid desaturase" evidence="13">
    <location>
        <begin position="112"/>
        <end position="322"/>
    </location>
</feature>
<keyword evidence="6" id="KW-0479">Metal-binding</keyword>
<comment type="subcellular location">
    <subcellularLocation>
        <location evidence="1">Cell inner membrane</location>
        <topology evidence="1">Multi-pass membrane protein</topology>
    </subcellularLocation>
</comment>
<evidence type="ECO:0000256" key="9">
    <source>
        <dbReference type="ARBA" id="ARBA00023004"/>
    </source>
</evidence>
<accession>A0ABS6MK39</accession>